<evidence type="ECO:0000313" key="3">
    <source>
        <dbReference type="Proteomes" id="UP001198893"/>
    </source>
</evidence>
<evidence type="ECO:0000259" key="1">
    <source>
        <dbReference type="Pfam" id="PF13482"/>
    </source>
</evidence>
<reference evidence="2" key="1">
    <citation type="submission" date="2021-10" db="EMBL/GenBank/DDBJ databases">
        <title>Anaerobic single-cell dispensing facilitates the cultivation of human gut bacteria.</title>
        <authorList>
            <person name="Afrizal A."/>
        </authorList>
    </citation>
    <scope>NUCLEOTIDE SEQUENCE</scope>
    <source>
        <strain evidence="2">CLA-AA-H204</strain>
    </source>
</reference>
<dbReference type="PANTHER" id="PTHR38462">
    <property type="entry name" value="EXONUCLEASE-LIKE PROTEIN"/>
    <property type="match status" value="1"/>
</dbReference>
<dbReference type="InterPro" id="IPR038720">
    <property type="entry name" value="YprB_RNase_H-like_dom"/>
</dbReference>
<gene>
    <name evidence="2" type="ORF">LKD47_01685</name>
</gene>
<comment type="caution">
    <text evidence="2">The sequence shown here is derived from an EMBL/GenBank/DDBJ whole genome shotgun (WGS) entry which is preliminary data.</text>
</comment>
<protein>
    <submittedName>
        <fullName evidence="2">Ribonuclease H-like domain-containing protein</fullName>
    </submittedName>
</protein>
<organism evidence="2 3">
    <name type="scientific">Roseburia amylophila</name>
    <dbReference type="NCBI Taxonomy" id="2981794"/>
    <lineage>
        <taxon>Bacteria</taxon>
        <taxon>Bacillati</taxon>
        <taxon>Bacillota</taxon>
        <taxon>Clostridia</taxon>
        <taxon>Lachnospirales</taxon>
        <taxon>Lachnospiraceae</taxon>
        <taxon>Roseburia</taxon>
    </lineage>
</organism>
<proteinExistence type="predicted"/>
<dbReference type="RefSeq" id="WP_227709500.1">
    <property type="nucleotide sequence ID" value="NZ_JAJEQW010000001.1"/>
</dbReference>
<evidence type="ECO:0000313" key="2">
    <source>
        <dbReference type="EMBL" id="MCC2241013.1"/>
    </source>
</evidence>
<accession>A0AAW4WF89</accession>
<dbReference type="GO" id="GO:0003676">
    <property type="term" value="F:nucleic acid binding"/>
    <property type="evidence" value="ECO:0007669"/>
    <property type="project" value="InterPro"/>
</dbReference>
<dbReference type="PANTHER" id="PTHR38462:SF1">
    <property type="entry name" value="YPRB RIBONUCLEASE H-LIKE DOMAIN-CONTAINING PROTEIN"/>
    <property type="match status" value="1"/>
</dbReference>
<dbReference type="SUPFAM" id="SSF53098">
    <property type="entry name" value="Ribonuclease H-like"/>
    <property type="match status" value="1"/>
</dbReference>
<dbReference type="Pfam" id="PF13482">
    <property type="entry name" value="RNase_H_2"/>
    <property type="match status" value="1"/>
</dbReference>
<dbReference type="Proteomes" id="UP001198893">
    <property type="component" value="Unassembled WGS sequence"/>
</dbReference>
<sequence length="368" mass="43048">MKTIVHEIPYSPASNLDEEIFTASSVFFDIETTGFSPAHTSLYLIGCAYHIEQMLYIKQYFAETPEEEKEVLEQFLLLLDGFDTIITFNGIGFDIPYLKAKCNTYECNEHFADFTYVDIFKSISQIKHILQLPNYKQKTIEAFLGIGRDDLYSGGELIEIYHSYTKEPRPDKLEILLLHNYEDVLDMPALLPVLSYVHLFYGQYLSCSASFSEYTDYKQQEKKELILSIEPEFPFPKHISRRMGSVYFYAKGKKCTLSVRLEEDALKYFFPNYKDYYYLPAEDTAIHKSVASYVDKEHRRQATAATCYTRHEGIFLPQYEELISPSFKHDYKEKISYFELTEKFLSSPELIKSYVNHLLEAIKNKKIK</sequence>
<dbReference type="InterPro" id="IPR012337">
    <property type="entry name" value="RNaseH-like_sf"/>
</dbReference>
<dbReference type="AlphaFoldDB" id="A0AAW4WF89"/>
<feature type="domain" description="YprB ribonuclease H-like" evidence="1">
    <location>
        <begin position="26"/>
        <end position="191"/>
    </location>
</feature>
<dbReference type="Gene3D" id="3.30.420.10">
    <property type="entry name" value="Ribonuclease H-like superfamily/Ribonuclease H"/>
    <property type="match status" value="1"/>
</dbReference>
<dbReference type="EMBL" id="JAJEQW010000001">
    <property type="protein sequence ID" value="MCC2241013.1"/>
    <property type="molecule type" value="Genomic_DNA"/>
</dbReference>
<dbReference type="InterPro" id="IPR036397">
    <property type="entry name" value="RNaseH_sf"/>
</dbReference>
<name>A0AAW4WF89_9FIRM</name>